<dbReference type="SUPFAM" id="SSF54791">
    <property type="entry name" value="Eukaryotic type KH-domain (KH-domain type I)"/>
    <property type="match status" value="3"/>
</dbReference>
<keyword evidence="2" id="KW-0694">RNA-binding</keyword>
<keyword evidence="1" id="KW-0677">Repeat</keyword>
<dbReference type="Pfam" id="PF00013">
    <property type="entry name" value="KH_1"/>
    <property type="match status" value="3"/>
</dbReference>
<keyword evidence="6" id="KW-1185">Reference proteome</keyword>
<accession>A0AA39LVI4</accession>
<dbReference type="PROSITE" id="PS50084">
    <property type="entry name" value="KH_TYPE_1"/>
    <property type="match status" value="3"/>
</dbReference>
<dbReference type="PANTHER" id="PTHR10288">
    <property type="entry name" value="KH DOMAIN CONTAINING RNA BINDING PROTEIN"/>
    <property type="match status" value="1"/>
</dbReference>
<dbReference type="GO" id="GO:0003723">
    <property type="term" value="F:RNA binding"/>
    <property type="evidence" value="ECO:0007669"/>
    <property type="project" value="UniProtKB-UniRule"/>
</dbReference>
<proteinExistence type="predicted"/>
<dbReference type="InterPro" id="IPR004088">
    <property type="entry name" value="KH_dom_type_1"/>
</dbReference>
<dbReference type="InterPro" id="IPR036612">
    <property type="entry name" value="KH_dom_type_1_sf"/>
</dbReference>
<protein>
    <recommendedName>
        <fullName evidence="4">K Homology domain-containing protein</fullName>
    </recommendedName>
</protein>
<dbReference type="InterPro" id="IPR004087">
    <property type="entry name" value="KH_dom"/>
</dbReference>
<feature type="domain" description="K Homology" evidence="4">
    <location>
        <begin position="61"/>
        <end position="134"/>
    </location>
</feature>
<gene>
    <name evidence="5" type="ORF">QR680_005513</name>
</gene>
<evidence type="ECO:0000256" key="3">
    <source>
        <dbReference type="SAM" id="MobiDB-lite"/>
    </source>
</evidence>
<evidence type="ECO:0000259" key="4">
    <source>
        <dbReference type="SMART" id="SM00322"/>
    </source>
</evidence>
<comment type="caution">
    <text evidence="5">The sequence shown here is derived from an EMBL/GenBank/DDBJ whole genome shotgun (WGS) entry which is preliminary data.</text>
</comment>
<dbReference type="SMART" id="SM00322">
    <property type="entry name" value="KH"/>
    <property type="match status" value="3"/>
</dbReference>
<feature type="compositionally biased region" description="Basic and acidic residues" evidence="3">
    <location>
        <begin position="43"/>
        <end position="59"/>
    </location>
</feature>
<feature type="compositionally biased region" description="Polar residues" evidence="3">
    <location>
        <begin position="30"/>
        <end position="42"/>
    </location>
</feature>
<evidence type="ECO:0000256" key="2">
    <source>
        <dbReference type="PROSITE-ProRule" id="PRU00117"/>
    </source>
</evidence>
<feature type="domain" description="K Homology" evidence="4">
    <location>
        <begin position="153"/>
        <end position="229"/>
    </location>
</feature>
<dbReference type="Gene3D" id="3.30.1370.10">
    <property type="entry name" value="K Homology domain, type 1"/>
    <property type="match status" value="3"/>
</dbReference>
<evidence type="ECO:0000256" key="1">
    <source>
        <dbReference type="ARBA" id="ARBA00022737"/>
    </source>
</evidence>
<feature type="domain" description="K Homology" evidence="4">
    <location>
        <begin position="445"/>
        <end position="518"/>
    </location>
</feature>
<evidence type="ECO:0000313" key="6">
    <source>
        <dbReference type="Proteomes" id="UP001175271"/>
    </source>
</evidence>
<reference evidence="5" key="1">
    <citation type="submission" date="2023-06" db="EMBL/GenBank/DDBJ databases">
        <title>Genomic analysis of the entomopathogenic nematode Steinernema hermaphroditum.</title>
        <authorList>
            <person name="Schwarz E.M."/>
            <person name="Heppert J.K."/>
            <person name="Baniya A."/>
            <person name="Schwartz H.T."/>
            <person name="Tan C.-H."/>
            <person name="Antoshechkin I."/>
            <person name="Sternberg P.W."/>
            <person name="Goodrich-Blair H."/>
            <person name="Dillman A.R."/>
        </authorList>
    </citation>
    <scope>NUCLEOTIDE SEQUENCE</scope>
    <source>
        <strain evidence="5">PS9179</strain>
        <tissue evidence="5">Whole animal</tissue>
    </source>
</reference>
<dbReference type="Proteomes" id="UP001175271">
    <property type="component" value="Unassembled WGS sequence"/>
</dbReference>
<dbReference type="EMBL" id="JAUCMV010000003">
    <property type="protein sequence ID" value="KAK0411153.1"/>
    <property type="molecule type" value="Genomic_DNA"/>
</dbReference>
<evidence type="ECO:0000313" key="5">
    <source>
        <dbReference type="EMBL" id="KAK0411153.1"/>
    </source>
</evidence>
<organism evidence="5 6">
    <name type="scientific">Steinernema hermaphroditum</name>
    <dbReference type="NCBI Taxonomy" id="289476"/>
    <lineage>
        <taxon>Eukaryota</taxon>
        <taxon>Metazoa</taxon>
        <taxon>Ecdysozoa</taxon>
        <taxon>Nematoda</taxon>
        <taxon>Chromadorea</taxon>
        <taxon>Rhabditida</taxon>
        <taxon>Tylenchina</taxon>
        <taxon>Panagrolaimomorpha</taxon>
        <taxon>Strongyloidoidea</taxon>
        <taxon>Steinernematidae</taxon>
        <taxon>Steinernema</taxon>
    </lineage>
</organism>
<sequence>MFIGRRIRAMSDEKAIKVEEHSITVVGADQNGSSNQSASLKRQNSDREGPVSKKAHMDSDESVQVKVLIPAGAVGAIIGKGGETMRSLKSDTGCRVQMSKNQEMYQGTNERICLVKGKLLSCMKVMEVIIEKIRDKIDSSNPSDQFDLGQTQRAHEMKLVVANTSAGMVIGKSGSSIKEIRESTGANIQVFPKSGSAEAKNSLERVVTVAAEDPTVLLNAIQRVLEKVAADPLHAQPLVNPKDNLSDVGGYQFGQSSGLQSMGATNLSSFSSSQTNIWQSQRMDSPFGAKDSYGNTKFNPMQGLGNMELLSFLDNLQSTLRTSGFNESSVAEVMQAMQVLAKYNIMGLGLGLGVAAMAQMRSSDVSHQVSTPQSQRYDMSMSANSSMIGGSVLDNSRYDARSSFSDTHLSGSGGVLIDVMSQKKSGGSSNGSSFASSVIKEKIVEPGHTDIEVPDNIVGAVLGPKAKTLSEIQHLSGAKVEVHKRGSGTASTGYRLISLSGEGEQIRTARMMIEKVINDEQVRRSSQQSFPNSRGYAC</sequence>
<name>A0AA39LVI4_9BILA</name>
<dbReference type="AlphaFoldDB" id="A0AA39LVI4"/>
<feature type="region of interest" description="Disordered" evidence="3">
    <location>
        <begin position="27"/>
        <end position="59"/>
    </location>
</feature>